<dbReference type="InterPro" id="IPR017850">
    <property type="entry name" value="Alkaline_phosphatase_core_sf"/>
</dbReference>
<dbReference type="Proteomes" id="UP000682005">
    <property type="component" value="Chromosome 1"/>
</dbReference>
<feature type="domain" description="Sulfatase N-terminal" evidence="2">
    <location>
        <begin position="277"/>
        <end position="536"/>
    </location>
</feature>
<evidence type="ECO:0000313" key="6">
    <source>
        <dbReference type="Proteomes" id="UP000060345"/>
    </source>
</evidence>
<dbReference type="OrthoDB" id="9786870at2"/>
<evidence type="ECO:0000259" key="3">
    <source>
        <dbReference type="Pfam" id="PF11893"/>
    </source>
</evidence>
<dbReference type="SUPFAM" id="SSF53649">
    <property type="entry name" value="Alkaline phosphatase-like"/>
    <property type="match status" value="1"/>
</dbReference>
<dbReference type="eggNOG" id="COG3083">
    <property type="taxonomic scope" value="Bacteria"/>
</dbReference>
<dbReference type="Proteomes" id="UP000060345">
    <property type="component" value="Chromosome 1"/>
</dbReference>
<evidence type="ECO:0000256" key="1">
    <source>
        <dbReference type="SAM" id="Phobius"/>
    </source>
</evidence>
<feature type="transmembrane region" description="Helical" evidence="1">
    <location>
        <begin position="170"/>
        <end position="189"/>
    </location>
</feature>
<dbReference type="RefSeq" id="WP_025078877.1">
    <property type="nucleotide sequence ID" value="NZ_BAKO01000029.1"/>
</dbReference>
<keyword evidence="1" id="KW-1133">Transmembrane helix</keyword>
<evidence type="ECO:0000313" key="7">
    <source>
        <dbReference type="Proteomes" id="UP000682005"/>
    </source>
</evidence>
<dbReference type="Gene3D" id="3.40.720.10">
    <property type="entry name" value="Alkaline Phosphatase, subunit A"/>
    <property type="match status" value="1"/>
</dbReference>
<gene>
    <name evidence="4" type="ORF">ADJ77_06770</name>
    <name evidence="5" type="ORF">J5A51_06475</name>
</gene>
<dbReference type="AlphaFoldDB" id="A0A0K1NK72"/>
<feature type="domain" description="Inner membrane protein YejM N-terminal" evidence="3">
    <location>
        <begin position="4"/>
        <end position="247"/>
    </location>
</feature>
<dbReference type="Pfam" id="PF00884">
    <property type="entry name" value="Sulfatase"/>
    <property type="match status" value="1"/>
</dbReference>
<dbReference type="CDD" id="cd16148">
    <property type="entry name" value="sulfatase_like"/>
    <property type="match status" value="1"/>
</dbReference>
<reference evidence="4 6" key="1">
    <citation type="submission" date="2015-07" db="EMBL/GenBank/DDBJ databases">
        <authorList>
            <person name="Noorani M."/>
        </authorList>
    </citation>
    <scope>NUCLEOTIDE SEQUENCE [LARGE SCALE GENOMIC DNA]</scope>
    <source>
        <strain evidence="4 6">W1435</strain>
    </source>
</reference>
<sequence length="621" mass="70746">MTLERKSNIKQGFIYYVLSTLALTIIFFSYIFNGQSTEVMDSIGWGYFVSSCITHAALFMLVPFLILQVPLAALGCRQWLARTILAIVYALLFIVAVVNSYVYGIYHFHINGLILEMLTGPGASEIFVFSVWEYLKAISLALSFVLLSVGLGIIAKFISKHLIIKHLNQSILLMLLGFVLLSQGIHIYGGATMRSSIIESTDVLPYYFPLRANKLLEKLGVVNIEKINQIQLKGGVNKLRYPLEPLRTSIIDHLGKPNERYNIVIFCIDSWNPRTLTRECTPNICAFADHAETFTHHLSSSNATSGGVFGMFTGISAYYWKSFDYSNTQPVLIKQLLKEGYRVQTYPSATLEYPPFTKMLFRDVKGLNVSTPGKTTIERDNRITHNFVADIDKYKGEKPFFAFVFYDIAHNMDLPKSKQYRFKPCWEYVDYMKLNNNTDPTPFFNLYKNSVAEADSLVGVAINKLREKDLLRNTVVIITGDHGQEFNENHNNYWGHASNYSIHQVGTPLIYYYPGCKPGKRNYRTTHYDISPTLMQSVLGVTNPPSDYSMGKHLEDPSPRDWHLVGHELYYAFIRTDGAIIEKQGSGNLKIMDPKMHVIPNYPLSAKDLQAVIQRMNRFYK</sequence>
<feature type="transmembrane region" description="Helical" evidence="1">
    <location>
        <begin position="79"/>
        <end position="103"/>
    </location>
</feature>
<keyword evidence="1" id="KW-0472">Membrane</keyword>
<organism evidence="4 6">
    <name type="scientific">Prevotella fusca JCM 17724</name>
    <dbReference type="NCBI Taxonomy" id="1236517"/>
    <lineage>
        <taxon>Bacteria</taxon>
        <taxon>Pseudomonadati</taxon>
        <taxon>Bacteroidota</taxon>
        <taxon>Bacteroidia</taxon>
        <taxon>Bacteroidales</taxon>
        <taxon>Prevotellaceae</taxon>
        <taxon>Prevotella</taxon>
    </lineage>
</organism>
<accession>A0A0K1NK72</accession>
<dbReference type="PANTHER" id="PTHR43751:SF3">
    <property type="entry name" value="SULFATASE N-TERMINAL DOMAIN-CONTAINING PROTEIN"/>
    <property type="match status" value="1"/>
</dbReference>
<dbReference type="PIRSF" id="PIRSF004950">
    <property type="entry name" value="Mmb_sulf_HI0842"/>
    <property type="match status" value="1"/>
</dbReference>
<dbReference type="InterPro" id="IPR012159">
    <property type="entry name" value="YejM-like"/>
</dbReference>
<feature type="transmembrane region" description="Helical" evidence="1">
    <location>
        <begin position="44"/>
        <end position="67"/>
    </location>
</feature>
<dbReference type="InterPro" id="IPR052701">
    <property type="entry name" value="GAG_Ulvan_Degrading_Sulfatases"/>
</dbReference>
<dbReference type="STRING" id="1236517.ADJ77_06770"/>
<protein>
    <submittedName>
        <fullName evidence="4">Arylsulfatase</fullName>
    </submittedName>
    <submittedName>
        <fullName evidence="5">DUF3413 domain-containing protein</fullName>
    </submittedName>
</protein>
<proteinExistence type="predicted"/>
<dbReference type="EMBL" id="CP012074">
    <property type="protein sequence ID" value="AKU69484.1"/>
    <property type="molecule type" value="Genomic_DNA"/>
</dbReference>
<feature type="transmembrane region" description="Helical" evidence="1">
    <location>
        <begin position="137"/>
        <end position="158"/>
    </location>
</feature>
<evidence type="ECO:0000259" key="2">
    <source>
        <dbReference type="Pfam" id="PF00884"/>
    </source>
</evidence>
<dbReference type="EMBL" id="CP072370">
    <property type="protein sequence ID" value="QUB87123.1"/>
    <property type="molecule type" value="Genomic_DNA"/>
</dbReference>
<keyword evidence="1" id="KW-0812">Transmembrane</keyword>
<dbReference type="Pfam" id="PF11893">
    <property type="entry name" value="DUF3413"/>
    <property type="match status" value="1"/>
</dbReference>
<feature type="transmembrane region" description="Helical" evidence="1">
    <location>
        <begin position="12"/>
        <end position="32"/>
    </location>
</feature>
<evidence type="ECO:0000313" key="5">
    <source>
        <dbReference type="EMBL" id="QUB87123.1"/>
    </source>
</evidence>
<name>A0A0K1NK72_9BACT</name>
<reference evidence="5 7" key="2">
    <citation type="submission" date="2021-03" db="EMBL/GenBank/DDBJ databases">
        <title>Human Oral Microbial Genomes.</title>
        <authorList>
            <person name="Johnston C.D."/>
            <person name="Chen T."/>
            <person name="Dewhirst F.E."/>
        </authorList>
    </citation>
    <scope>NUCLEOTIDE SEQUENCE [LARGE SCALE GENOMIC DNA]</scope>
    <source>
        <strain evidence="5 7">W1435</strain>
    </source>
</reference>
<evidence type="ECO:0000313" key="4">
    <source>
        <dbReference type="EMBL" id="AKU69484.1"/>
    </source>
</evidence>
<keyword evidence="7" id="KW-1185">Reference proteome</keyword>
<dbReference type="PANTHER" id="PTHR43751">
    <property type="entry name" value="SULFATASE"/>
    <property type="match status" value="1"/>
</dbReference>
<dbReference type="InterPro" id="IPR000917">
    <property type="entry name" value="Sulfatase_N"/>
</dbReference>
<dbReference type="InterPro" id="IPR024588">
    <property type="entry name" value="YejM_N"/>
</dbReference>
<dbReference type="KEGG" id="pfus:ADJ77_06770"/>